<comment type="caution">
    <text evidence="2">The sequence shown here is derived from an EMBL/GenBank/DDBJ whole genome shotgun (WGS) entry which is preliminary data.</text>
</comment>
<dbReference type="EMBL" id="BSNK01000002">
    <property type="protein sequence ID" value="GLQ24227.1"/>
    <property type="molecule type" value="Genomic_DNA"/>
</dbReference>
<evidence type="ECO:0000313" key="3">
    <source>
        <dbReference type="Proteomes" id="UP001161391"/>
    </source>
</evidence>
<feature type="domain" description="DUF6429" evidence="1">
    <location>
        <begin position="2"/>
        <end position="58"/>
    </location>
</feature>
<proteinExistence type="predicted"/>
<accession>A0ABQ5VB64</accession>
<name>A0ABQ5VB64_9PROT</name>
<organism evidence="2 3">
    <name type="scientific">Algimonas ampicilliniresistens</name>
    <dbReference type="NCBI Taxonomy" id="1298735"/>
    <lineage>
        <taxon>Bacteria</taxon>
        <taxon>Pseudomonadati</taxon>
        <taxon>Pseudomonadota</taxon>
        <taxon>Alphaproteobacteria</taxon>
        <taxon>Maricaulales</taxon>
        <taxon>Robiginitomaculaceae</taxon>
        <taxon>Algimonas</taxon>
    </lineage>
</organism>
<evidence type="ECO:0000259" key="1">
    <source>
        <dbReference type="Pfam" id="PF20008"/>
    </source>
</evidence>
<protein>
    <recommendedName>
        <fullName evidence="1">DUF6429 domain-containing protein</fullName>
    </recommendedName>
</protein>
<evidence type="ECO:0000313" key="2">
    <source>
        <dbReference type="EMBL" id="GLQ24227.1"/>
    </source>
</evidence>
<reference evidence="2" key="2">
    <citation type="submission" date="2023-01" db="EMBL/GenBank/DDBJ databases">
        <title>Draft genome sequence of Algimonas ampicilliniresistens strain NBRC 108219.</title>
        <authorList>
            <person name="Sun Q."/>
            <person name="Mori K."/>
        </authorList>
    </citation>
    <scope>NUCLEOTIDE SEQUENCE</scope>
    <source>
        <strain evidence="2">NBRC 108219</strain>
    </source>
</reference>
<dbReference type="Pfam" id="PF20008">
    <property type="entry name" value="DUF6429"/>
    <property type="match status" value="1"/>
</dbReference>
<reference evidence="2" key="1">
    <citation type="journal article" date="2014" name="Int. J. Syst. Evol. Microbiol.">
        <title>Complete genome of a new Firmicutes species belonging to the dominant human colonic microbiota ('Ruminococcus bicirculans') reveals two chromosomes and a selective capacity to utilize plant glucans.</title>
        <authorList>
            <consortium name="NISC Comparative Sequencing Program"/>
            <person name="Wegmann U."/>
            <person name="Louis P."/>
            <person name="Goesmann A."/>
            <person name="Henrissat B."/>
            <person name="Duncan S.H."/>
            <person name="Flint H.J."/>
        </authorList>
    </citation>
    <scope>NUCLEOTIDE SEQUENCE</scope>
    <source>
        <strain evidence="2">NBRC 108219</strain>
    </source>
</reference>
<dbReference type="RefSeq" id="WP_348520731.1">
    <property type="nucleotide sequence ID" value="NZ_BSNK01000002.1"/>
</dbReference>
<dbReference type="InterPro" id="IPR045489">
    <property type="entry name" value="DUF6429"/>
</dbReference>
<sequence length="58" mass="6722">MDDENIDKSVLALLYLGRHSLNREEHIRNWKASDWMVMERLHAKGFISDPVAKAKSVV</sequence>
<keyword evidence="3" id="KW-1185">Reference proteome</keyword>
<dbReference type="Proteomes" id="UP001161391">
    <property type="component" value="Unassembled WGS sequence"/>
</dbReference>
<gene>
    <name evidence="2" type="ORF">GCM10007853_21010</name>
</gene>